<dbReference type="Gene3D" id="3.30.470.20">
    <property type="entry name" value="ATP-grasp fold, B domain"/>
    <property type="match status" value="1"/>
</dbReference>
<keyword evidence="1" id="KW-0436">Ligase</keyword>
<dbReference type="SUPFAM" id="SSF56059">
    <property type="entry name" value="Glutathione synthetase ATP-binding domain-like"/>
    <property type="match status" value="1"/>
</dbReference>
<keyword evidence="7" id="KW-1185">Reference proteome</keyword>
<accession>A0A1L4D362</accession>
<sequence length="427" mass="48826">MKHILVLTLHKIHEFQFEDWLKNFDNEIMLSLILDYESTTEDEIIELKNKSIFKFIKSYENYLNNGNVYLDVIKLHQEYPISDIISFGEDDVIRSARLRDKLGIKYGQSIENAMNFRDKILMKENLLRHNIAVHQGIPLENPLSLINFVENFQLPIFIKPRTSSGSVFGKKISDKNELIGFLEIGFTPRIPYSEYVSDLCVEIFQAGDLYHVDGICIDGEIPFICPSKYLFKGLQLNNFSQNNYSGSYMLSDDNPIFNKLVSYVEKVCKAFSLPNGYTFHAEVFVDEFQNLSLCEIACRTGGGRINETIEFAAGINLNKLQFLLQSRILSSKNALHLLAQDNLKSLCGFFLIPPQEGVCKAIPNFSEIKSIKKSKLNISLGEQGWRRSFSGDSFGYVIVEGNHEKDLMGKIEQAINFVIDNLKFEIN</sequence>
<dbReference type="GO" id="GO:0005524">
    <property type="term" value="F:ATP binding"/>
    <property type="evidence" value="ECO:0007669"/>
    <property type="project" value="UniProtKB-UniRule"/>
</dbReference>
<proteinExistence type="predicted"/>
<evidence type="ECO:0000256" key="1">
    <source>
        <dbReference type="ARBA" id="ARBA00022598"/>
    </source>
</evidence>
<dbReference type="Proteomes" id="UP000184731">
    <property type="component" value="Chromosome"/>
</dbReference>
<dbReference type="EMBL" id="CP017834">
    <property type="protein sequence ID" value="APJ04631.1"/>
    <property type="molecule type" value="Genomic_DNA"/>
</dbReference>
<dbReference type="GO" id="GO:0046872">
    <property type="term" value="F:metal ion binding"/>
    <property type="evidence" value="ECO:0007669"/>
    <property type="project" value="InterPro"/>
</dbReference>
<dbReference type="GO" id="GO:0016874">
    <property type="term" value="F:ligase activity"/>
    <property type="evidence" value="ECO:0007669"/>
    <property type="project" value="UniProtKB-KW"/>
</dbReference>
<dbReference type="Gene3D" id="3.30.1490.20">
    <property type="entry name" value="ATP-grasp fold, A domain"/>
    <property type="match status" value="1"/>
</dbReference>
<evidence type="ECO:0000313" key="7">
    <source>
        <dbReference type="Proteomes" id="UP000184731"/>
    </source>
</evidence>
<dbReference type="PANTHER" id="PTHR43585">
    <property type="entry name" value="FUMIPYRROLE BIOSYNTHESIS PROTEIN C"/>
    <property type="match status" value="1"/>
</dbReference>
<gene>
    <name evidence="6" type="ORF">AXG55_12245</name>
</gene>
<dbReference type="AlphaFoldDB" id="A0A1L4D362"/>
<dbReference type="PROSITE" id="PS50975">
    <property type="entry name" value="ATP_GRASP"/>
    <property type="match status" value="1"/>
</dbReference>
<reference evidence="6 7" key="1">
    <citation type="submission" date="2016-10" db="EMBL/GenBank/DDBJ databases">
        <title>Silvanigrella aquatica sp. nov., isolated from a freshwater lake located in the Black Forest, Germany, description of Silvanigrellaceae fam. nov., Silvanigrellales ord. nov., reclassification of the order Bdellovibrionales in the class Oligoflexia, reclassification of the families Bacteriovoracaceae and Halobacteriovoraceae in the new order Bacteriovoracales ord. nov., and reclassification of the family Pseudobacteriovoracaceae in the order Oligoflexiales.</title>
        <authorList>
            <person name="Hahn M.W."/>
            <person name="Schmidt J."/>
            <person name="Koll U."/>
            <person name="Rohde M."/>
            <person name="Verbag S."/>
            <person name="Pitt A."/>
            <person name="Nakai R."/>
            <person name="Naganuma T."/>
            <person name="Lang E."/>
        </authorList>
    </citation>
    <scope>NUCLEOTIDE SEQUENCE [LARGE SCALE GENOMIC DNA]</scope>
    <source>
        <strain evidence="6 7">MWH-Nonnen-W8red</strain>
    </source>
</reference>
<dbReference type="RefSeq" id="WP_148698386.1">
    <property type="nucleotide sequence ID" value="NZ_CP017834.1"/>
</dbReference>
<keyword evidence="2 4" id="KW-0547">Nucleotide-binding</keyword>
<dbReference type="InterPro" id="IPR011761">
    <property type="entry name" value="ATP-grasp"/>
</dbReference>
<name>A0A1L4D362_9BACT</name>
<dbReference type="PANTHER" id="PTHR43585:SF2">
    <property type="entry name" value="ATP-GRASP ENZYME FSQD"/>
    <property type="match status" value="1"/>
</dbReference>
<keyword evidence="3 4" id="KW-0067">ATP-binding</keyword>
<dbReference type="OrthoDB" id="9803907at2"/>
<protein>
    <recommendedName>
        <fullName evidence="5">ATP-grasp domain-containing protein</fullName>
    </recommendedName>
</protein>
<evidence type="ECO:0000256" key="4">
    <source>
        <dbReference type="PROSITE-ProRule" id="PRU00409"/>
    </source>
</evidence>
<organism evidence="6 7">
    <name type="scientific">Silvanigrella aquatica</name>
    <dbReference type="NCBI Taxonomy" id="1915309"/>
    <lineage>
        <taxon>Bacteria</taxon>
        <taxon>Pseudomonadati</taxon>
        <taxon>Bdellovibrionota</taxon>
        <taxon>Oligoflexia</taxon>
        <taxon>Silvanigrellales</taxon>
        <taxon>Silvanigrellaceae</taxon>
        <taxon>Silvanigrella</taxon>
    </lineage>
</organism>
<evidence type="ECO:0000313" key="6">
    <source>
        <dbReference type="EMBL" id="APJ04631.1"/>
    </source>
</evidence>
<feature type="domain" description="ATP-grasp" evidence="5">
    <location>
        <begin position="123"/>
        <end position="326"/>
    </location>
</feature>
<dbReference type="InterPro" id="IPR013815">
    <property type="entry name" value="ATP_grasp_subdomain_1"/>
</dbReference>
<dbReference type="InterPro" id="IPR052032">
    <property type="entry name" value="ATP-dep_AA_Ligase"/>
</dbReference>
<evidence type="ECO:0000259" key="5">
    <source>
        <dbReference type="PROSITE" id="PS50975"/>
    </source>
</evidence>
<dbReference type="KEGG" id="saqi:AXG55_12245"/>
<evidence type="ECO:0000256" key="2">
    <source>
        <dbReference type="ARBA" id="ARBA00022741"/>
    </source>
</evidence>
<evidence type="ECO:0000256" key="3">
    <source>
        <dbReference type="ARBA" id="ARBA00022840"/>
    </source>
</evidence>
<dbReference type="STRING" id="1915309.AXG55_12245"/>
<dbReference type="Gene3D" id="3.40.50.20">
    <property type="match status" value="1"/>
</dbReference>